<keyword evidence="1" id="KW-1133">Transmembrane helix</keyword>
<evidence type="ECO:0000259" key="3">
    <source>
        <dbReference type="Pfam" id="PF19124"/>
    </source>
</evidence>
<feature type="transmembrane region" description="Helical" evidence="1">
    <location>
        <begin position="229"/>
        <end position="252"/>
    </location>
</feature>
<evidence type="ECO:0000259" key="2">
    <source>
        <dbReference type="Pfam" id="PF07853"/>
    </source>
</evidence>
<dbReference type="InterPro" id="IPR012867">
    <property type="entry name" value="DUF1648"/>
</dbReference>
<feature type="transmembrane region" description="Helical" evidence="1">
    <location>
        <begin position="6"/>
        <end position="24"/>
    </location>
</feature>
<feature type="domain" description="DUF5808" evidence="3">
    <location>
        <begin position="324"/>
        <end position="348"/>
    </location>
</feature>
<evidence type="ECO:0000313" key="5">
    <source>
        <dbReference type="Proteomes" id="UP000535908"/>
    </source>
</evidence>
<dbReference type="GO" id="GO:0009636">
    <property type="term" value="P:response to toxic substance"/>
    <property type="evidence" value="ECO:0007669"/>
    <property type="project" value="TreeGrafter"/>
</dbReference>
<dbReference type="PIRSF" id="PIRSF032908">
    <property type="entry name" value="UCP032908"/>
    <property type="match status" value="1"/>
</dbReference>
<protein>
    <submittedName>
        <fullName evidence="4">DUF1648 domain-containing protein</fullName>
    </submittedName>
</protein>
<feature type="transmembrane region" description="Helical" evidence="1">
    <location>
        <begin position="346"/>
        <end position="365"/>
    </location>
</feature>
<feature type="transmembrane region" description="Helical" evidence="1">
    <location>
        <begin position="258"/>
        <end position="285"/>
    </location>
</feature>
<dbReference type="Pfam" id="PF19124">
    <property type="entry name" value="DUF5808"/>
    <property type="match status" value="1"/>
</dbReference>
<comment type="caution">
    <text evidence="4">The sequence shown here is derived from an EMBL/GenBank/DDBJ whole genome shotgun (WGS) entry which is preliminary data.</text>
</comment>
<dbReference type="PANTHER" id="PTHR37810">
    <property type="entry name" value="IMMUNITY PROTEIN SDPI"/>
    <property type="match status" value="1"/>
</dbReference>
<gene>
    <name evidence="4" type="ORF">HCA69_13480</name>
</gene>
<dbReference type="InterPro" id="IPR043831">
    <property type="entry name" value="DUF5808"/>
</dbReference>
<dbReference type="Pfam" id="PF07853">
    <property type="entry name" value="DUF1648"/>
    <property type="match status" value="1"/>
</dbReference>
<keyword evidence="1" id="KW-0472">Membrane</keyword>
<feature type="transmembrane region" description="Helical" evidence="1">
    <location>
        <begin position="80"/>
        <end position="102"/>
    </location>
</feature>
<feature type="domain" description="DUF1648" evidence="2">
    <location>
        <begin position="147"/>
        <end position="194"/>
    </location>
</feature>
<evidence type="ECO:0000313" key="4">
    <source>
        <dbReference type="EMBL" id="MBC1937388.1"/>
    </source>
</evidence>
<dbReference type="AlphaFoldDB" id="A0A7X1CQT8"/>
<reference evidence="4 5" key="1">
    <citation type="submission" date="2020-03" db="EMBL/GenBank/DDBJ databases">
        <title>Soil Listeria distribution.</title>
        <authorList>
            <person name="Liao J."/>
            <person name="Wiedmann M."/>
        </authorList>
    </citation>
    <scope>NUCLEOTIDE SEQUENCE [LARGE SCALE GENOMIC DNA]</scope>
    <source>
        <strain evidence="4 5">FSL L7-0741</strain>
    </source>
</reference>
<accession>A0A7X1CQT8</accession>
<dbReference type="InterPro" id="IPR014574">
    <property type="entry name" value="UCP032908"/>
</dbReference>
<feature type="transmembrane region" description="Helical" evidence="1">
    <location>
        <begin position="188"/>
        <end position="208"/>
    </location>
</feature>
<dbReference type="EMBL" id="JAARWN010000016">
    <property type="protein sequence ID" value="MBC1937388.1"/>
    <property type="molecule type" value="Genomic_DNA"/>
</dbReference>
<dbReference type="RefSeq" id="WP_185527108.1">
    <property type="nucleotide sequence ID" value="NZ_JAARWN010000016.1"/>
</dbReference>
<dbReference type="Proteomes" id="UP000535908">
    <property type="component" value="Unassembled WGS sequence"/>
</dbReference>
<organism evidence="4 5">
    <name type="scientific">Listeria grandensis</name>
    <dbReference type="NCBI Taxonomy" id="1494963"/>
    <lineage>
        <taxon>Bacteria</taxon>
        <taxon>Bacillati</taxon>
        <taxon>Bacillota</taxon>
        <taxon>Bacilli</taxon>
        <taxon>Bacillales</taxon>
        <taxon>Listeriaceae</taxon>
        <taxon>Listeria</taxon>
    </lineage>
</organism>
<feature type="transmembrane region" description="Helical" evidence="1">
    <location>
        <begin position="138"/>
        <end position="159"/>
    </location>
</feature>
<evidence type="ECO:0000256" key="1">
    <source>
        <dbReference type="SAM" id="Phobius"/>
    </source>
</evidence>
<proteinExistence type="predicted"/>
<sequence length="366" mass="42193">MEMLFFIVMMVVIVVLQAMTPYVIRRGESFGVMIGEKSAEDPAIRRMKRQFMQWNLVIGTIVTVMMAVILAFTTESENTQAVVLIAGIFAVLIASFLVYLRFHKESLVWKRENLHEVNKVDIVMVDTTFHRQKLTISYAWYLIPLVLICMTVGLTVIYYDQIPSMIPMQYNFDNEITRMATKSYRTVMMMPMMQLAMLGLFIFINFMMTRSKQVIDNDNPSLSMKRNVMFRWIYSKFNFVMGTLLILLFMVIQMSFIFAISQVAIMMMTIAVLVIIFGGLIFLMVRVGQGGSRLKLREDGDASARPVRDDDAYWKMGVFYVNRHDPAVFVEKRFGVGWTINMARPAAWLTFIAMIGIIVVISIIFS</sequence>
<dbReference type="PANTHER" id="PTHR37810:SF9">
    <property type="entry name" value="MEMBRANE PROTEIN"/>
    <property type="match status" value="1"/>
</dbReference>
<feature type="transmembrane region" description="Helical" evidence="1">
    <location>
        <begin position="54"/>
        <end position="74"/>
    </location>
</feature>
<name>A0A7X1CQT8_9LIST</name>
<keyword evidence="1" id="KW-0812">Transmembrane</keyword>